<keyword evidence="1" id="KW-1133">Transmembrane helix</keyword>
<sequence>MTFFKDKLDKELGEAPRFSQPLQKRILQHVQHKKRRSRQYPIITIGAVVVTLLLLFFMGPLKQVETMKHATIIELVQQEEIKQFTIAQNWEEDSFKAGRTGWIIGQQVFKENSASDLLKQILQQATITLRDNNLTTYANRDVWVEFDNGQVIKLKMYLNDTELGFTDQQTKISYKVKDENLASAYKNLIQRSEFTINSSDLITFLVIFIFIGWLVDKLLRRKFNIPKDPKYVSAGHQRSVYILKFLNVIFIFLFSINGWLLYTAATSAFLAVVIISSIMIEYCYGREEKRHYVSIISSIVMLLLLFIFLMYI</sequence>
<evidence type="ECO:0000256" key="1">
    <source>
        <dbReference type="SAM" id="Phobius"/>
    </source>
</evidence>
<proteinExistence type="predicted"/>
<organism evidence="2 3">
    <name type="scientific">Lysinibacillus pakistanensis</name>
    <dbReference type="NCBI Taxonomy" id="759811"/>
    <lineage>
        <taxon>Bacteria</taxon>
        <taxon>Bacillati</taxon>
        <taxon>Bacillota</taxon>
        <taxon>Bacilli</taxon>
        <taxon>Bacillales</taxon>
        <taxon>Bacillaceae</taxon>
        <taxon>Lysinibacillus</taxon>
    </lineage>
</organism>
<feature type="transmembrane region" description="Helical" evidence="1">
    <location>
        <begin position="292"/>
        <end position="311"/>
    </location>
</feature>
<accession>A0AAX3WUG1</accession>
<protein>
    <submittedName>
        <fullName evidence="2">DUF4181 domain-containing protein</fullName>
    </submittedName>
</protein>
<dbReference type="Proteomes" id="UP001178322">
    <property type="component" value="Chromosome"/>
</dbReference>
<feature type="transmembrane region" description="Helical" evidence="1">
    <location>
        <begin position="40"/>
        <end position="59"/>
    </location>
</feature>
<dbReference type="AlphaFoldDB" id="A0AAX3WUG1"/>
<evidence type="ECO:0000313" key="2">
    <source>
        <dbReference type="EMBL" id="WHY50578.1"/>
    </source>
</evidence>
<keyword evidence="1" id="KW-0472">Membrane</keyword>
<gene>
    <name evidence="2" type="ORF">QNH24_19940</name>
</gene>
<dbReference type="InterPro" id="IPR025441">
    <property type="entry name" value="DUF4181"/>
</dbReference>
<dbReference type="EMBL" id="CP126101">
    <property type="protein sequence ID" value="WHY50578.1"/>
    <property type="molecule type" value="Genomic_DNA"/>
</dbReference>
<reference evidence="2" key="1">
    <citation type="submission" date="2023-05" db="EMBL/GenBank/DDBJ databases">
        <title>Comparative genomics of Bacillaceae isolates and their secondary metabolite potential.</title>
        <authorList>
            <person name="Song L."/>
            <person name="Nielsen L.J."/>
            <person name="Mohite O."/>
            <person name="Xu X."/>
            <person name="Weber T."/>
            <person name="Kovacs A.T."/>
        </authorList>
    </citation>
    <scope>NUCLEOTIDE SEQUENCE</scope>
    <source>
        <strain evidence="2">LY1</strain>
    </source>
</reference>
<name>A0AAX3WUG1_9BACI</name>
<feature type="transmembrane region" description="Helical" evidence="1">
    <location>
        <begin position="240"/>
        <end position="262"/>
    </location>
</feature>
<evidence type="ECO:0000313" key="3">
    <source>
        <dbReference type="Proteomes" id="UP001178322"/>
    </source>
</evidence>
<feature type="transmembrane region" description="Helical" evidence="1">
    <location>
        <begin position="201"/>
        <end position="219"/>
    </location>
</feature>
<dbReference type="RefSeq" id="WP_283869232.1">
    <property type="nucleotide sequence ID" value="NZ_CP126101.1"/>
</dbReference>
<feature type="transmembrane region" description="Helical" evidence="1">
    <location>
        <begin position="268"/>
        <end position="285"/>
    </location>
</feature>
<dbReference type="Pfam" id="PF13789">
    <property type="entry name" value="DUF4181"/>
    <property type="match status" value="1"/>
</dbReference>
<keyword evidence="1" id="KW-0812">Transmembrane</keyword>